<dbReference type="AlphaFoldDB" id="A0AAP2RC36"/>
<name>A0AAP2RC36_9EURY</name>
<keyword evidence="2" id="KW-1185">Reference proteome</keyword>
<evidence type="ECO:0000313" key="1">
    <source>
        <dbReference type="EMBL" id="MCD1294337.1"/>
    </source>
</evidence>
<dbReference type="EMBL" id="PGCK01000003">
    <property type="protein sequence ID" value="MCD1294337.1"/>
    <property type="molecule type" value="Genomic_DNA"/>
</dbReference>
<proteinExistence type="predicted"/>
<reference evidence="1 2" key="1">
    <citation type="submission" date="2017-11" db="EMBL/GenBank/DDBJ databases">
        <title>Isolation and Characterization of Family Methanocellaceae Species from Potential Methane Hydrate Area Offshore Southwestern Taiwan.</title>
        <authorList>
            <person name="Zhang W.-L."/>
            <person name="Chen W.-C."/>
            <person name="Lai M.-C."/>
            <person name="Chen S.-C."/>
        </authorList>
    </citation>
    <scope>NUCLEOTIDE SEQUENCE [LARGE SCALE GENOMIC DNA]</scope>
    <source>
        <strain evidence="1 2">CWC-04</strain>
    </source>
</reference>
<evidence type="ECO:0000313" key="2">
    <source>
        <dbReference type="Proteomes" id="UP001320159"/>
    </source>
</evidence>
<gene>
    <name evidence="1" type="ORF">CUJ83_04905</name>
</gene>
<dbReference type="Proteomes" id="UP001320159">
    <property type="component" value="Unassembled WGS sequence"/>
</dbReference>
<protein>
    <submittedName>
        <fullName evidence="1">Uncharacterized protein</fullName>
    </submittedName>
</protein>
<accession>A0AAP2RC36</accession>
<organism evidence="1 2">
    <name type="scientific">Methanooceanicella nereidis</name>
    <dbReference type="NCBI Taxonomy" id="2052831"/>
    <lineage>
        <taxon>Archaea</taxon>
        <taxon>Methanobacteriati</taxon>
        <taxon>Methanobacteriota</taxon>
        <taxon>Stenosarchaea group</taxon>
        <taxon>Methanomicrobia</taxon>
        <taxon>Methanocellales</taxon>
        <taxon>Methanocellaceae</taxon>
        <taxon>Methanooceanicella</taxon>
    </lineage>
</organism>
<comment type="caution">
    <text evidence="1">The sequence shown here is derived from an EMBL/GenBank/DDBJ whole genome shotgun (WGS) entry which is preliminary data.</text>
</comment>
<sequence length="207" mass="23664">MDYEPMYKKPGDLIRSDEWNKIVDELKALKSYIENMTRSVTLTALPSPIGRSFALSTGVTEDFNYGVDVMGLITRQYYGGAQQTGDICRFGLSDYADIISYWSGAANGDKEALVISIEYVDGSVFTSEKLYIHEWSNLRPKGSKNPYVEYLQSPNQRLWYRYVLVNPDPDKEIRYITFKDSDPDCALRIANVMHYVTRVKPLAVKPE</sequence>